<keyword evidence="2" id="KW-1185">Reference proteome</keyword>
<accession>A0A166H371</accession>
<protein>
    <submittedName>
        <fullName evidence="1">Uncharacterized protein</fullName>
    </submittedName>
</protein>
<evidence type="ECO:0000313" key="2">
    <source>
        <dbReference type="Proteomes" id="UP000076532"/>
    </source>
</evidence>
<name>A0A166H371_9AGAM</name>
<organism evidence="1 2">
    <name type="scientific">Athelia psychrophila</name>
    <dbReference type="NCBI Taxonomy" id="1759441"/>
    <lineage>
        <taxon>Eukaryota</taxon>
        <taxon>Fungi</taxon>
        <taxon>Dikarya</taxon>
        <taxon>Basidiomycota</taxon>
        <taxon>Agaricomycotina</taxon>
        <taxon>Agaricomycetes</taxon>
        <taxon>Agaricomycetidae</taxon>
        <taxon>Atheliales</taxon>
        <taxon>Atheliaceae</taxon>
        <taxon>Athelia</taxon>
    </lineage>
</organism>
<sequence>MCCCSAGVRVQLPGQHLDVVLKLKLCYKMSDPGLIFVRNRLMHTFIALLDHLPASALHLHLHRRSGHSRCSHSASCFAYSSQQQVPSLMHFANMPTMLRLYSRRKEWRYGKSTLVTRIVGATVMECACEEVNLPPKTKKVRQCSR</sequence>
<dbReference type="Proteomes" id="UP000076532">
    <property type="component" value="Unassembled WGS sequence"/>
</dbReference>
<gene>
    <name evidence="1" type="ORF">FIBSPDRAFT_591552</name>
</gene>
<proteinExistence type="predicted"/>
<dbReference type="AlphaFoldDB" id="A0A166H371"/>
<evidence type="ECO:0000313" key="1">
    <source>
        <dbReference type="EMBL" id="KZP18432.1"/>
    </source>
</evidence>
<reference evidence="1 2" key="1">
    <citation type="journal article" date="2016" name="Mol. Biol. Evol.">
        <title>Comparative Genomics of Early-Diverging Mushroom-Forming Fungi Provides Insights into the Origins of Lignocellulose Decay Capabilities.</title>
        <authorList>
            <person name="Nagy L.G."/>
            <person name="Riley R."/>
            <person name="Tritt A."/>
            <person name="Adam C."/>
            <person name="Daum C."/>
            <person name="Floudas D."/>
            <person name="Sun H."/>
            <person name="Yadav J.S."/>
            <person name="Pangilinan J."/>
            <person name="Larsson K.H."/>
            <person name="Matsuura K."/>
            <person name="Barry K."/>
            <person name="Labutti K."/>
            <person name="Kuo R."/>
            <person name="Ohm R.A."/>
            <person name="Bhattacharya S.S."/>
            <person name="Shirouzu T."/>
            <person name="Yoshinaga Y."/>
            <person name="Martin F.M."/>
            <person name="Grigoriev I.V."/>
            <person name="Hibbett D.S."/>
        </authorList>
    </citation>
    <scope>NUCLEOTIDE SEQUENCE [LARGE SCALE GENOMIC DNA]</scope>
    <source>
        <strain evidence="1 2">CBS 109695</strain>
    </source>
</reference>
<dbReference type="EMBL" id="KV417572">
    <property type="protein sequence ID" value="KZP18432.1"/>
    <property type="molecule type" value="Genomic_DNA"/>
</dbReference>